<reference evidence="8 9" key="1">
    <citation type="submission" date="2017-06" db="EMBL/GenBank/DDBJ databases">
        <title>Investigating the central metabolism of Clostridium thermosuccinogenes.</title>
        <authorList>
            <person name="Koendjbiharie J.G."/>
            <person name="van Kranenburg R."/>
        </authorList>
    </citation>
    <scope>NUCLEOTIDE SEQUENCE [LARGE SCALE GENOMIC DNA]</scope>
    <source>
        <strain evidence="8 9">DSM 5806</strain>
    </source>
</reference>
<comment type="similarity">
    <text evidence="1">Belongs to the peptidase C40 family.</text>
</comment>
<dbReference type="PANTHER" id="PTHR47053">
    <property type="entry name" value="MUREIN DD-ENDOPEPTIDASE MEPH-RELATED"/>
    <property type="match status" value="1"/>
</dbReference>
<keyword evidence="9" id="KW-1185">Reference proteome</keyword>
<dbReference type="Gene3D" id="3.90.1720.10">
    <property type="entry name" value="endopeptidase domain like (from Nostoc punctiforme)"/>
    <property type="match status" value="1"/>
</dbReference>
<dbReference type="OrthoDB" id="9808890at2"/>
<keyword evidence="4" id="KW-0788">Thiol protease</keyword>
<sequence length="303" mass="32936">MMMTGLKKLLVSVSVFVLTLCLWTVSTYAEEASGNTGTITGSVVNLREEPSTSAKVLDKLPKGTEVNVLSSSDVWYKVSYDGKTGWVHGDYLHVVEKTIGIGTVTVDVLNVRSKPDVTSDVLSQIHKGTKVAVLTQSGDWYKIKTTDGTAAWVASEYLTLDTSAASRGGDAERDVKILDVSTSTGQKIVEYAKKFMGVKYVYGGTSPNGFDCSGFVQYVFKHFGIKLNRTAADQAKHGTKVSKSELEIGDLVFFGSSSYINHVGIYIGNGKFIHAESERSGVTITNLSESYYARSYVTARRIL</sequence>
<keyword evidence="5" id="KW-0732">Signal</keyword>
<dbReference type="SUPFAM" id="SSF54001">
    <property type="entry name" value="Cysteine proteinases"/>
    <property type="match status" value="1"/>
</dbReference>
<organism evidence="8 9">
    <name type="scientific">Clostridium thermosuccinogenes</name>
    <dbReference type="NCBI Taxonomy" id="84032"/>
    <lineage>
        <taxon>Bacteria</taxon>
        <taxon>Bacillati</taxon>
        <taxon>Bacillota</taxon>
        <taxon>Clostridia</taxon>
        <taxon>Eubacteriales</taxon>
        <taxon>Clostridiaceae</taxon>
        <taxon>Clostridium</taxon>
    </lineage>
</organism>
<dbReference type="GO" id="GO:0006508">
    <property type="term" value="P:proteolysis"/>
    <property type="evidence" value="ECO:0007669"/>
    <property type="project" value="UniProtKB-KW"/>
</dbReference>
<name>A0A2K2FL86_9CLOT</name>
<proteinExistence type="inferred from homology"/>
<dbReference type="Pfam" id="PF00877">
    <property type="entry name" value="NLPC_P60"/>
    <property type="match status" value="1"/>
</dbReference>
<dbReference type="PROSITE" id="PS51935">
    <property type="entry name" value="NLPC_P60"/>
    <property type="match status" value="1"/>
</dbReference>
<dbReference type="EMBL" id="NIOJ01000017">
    <property type="protein sequence ID" value="PNT99541.1"/>
    <property type="molecule type" value="Genomic_DNA"/>
</dbReference>
<dbReference type="RefSeq" id="WP_103081237.1">
    <property type="nucleotide sequence ID" value="NZ_CP021850.1"/>
</dbReference>
<dbReference type="SMART" id="SM00287">
    <property type="entry name" value="SH3b"/>
    <property type="match status" value="2"/>
</dbReference>
<evidence type="ECO:0000256" key="1">
    <source>
        <dbReference type="ARBA" id="ARBA00007074"/>
    </source>
</evidence>
<keyword evidence="2" id="KW-0645">Protease</keyword>
<keyword evidence="3" id="KW-0378">Hydrolase</keyword>
<dbReference type="InterPro" id="IPR003646">
    <property type="entry name" value="SH3-like_bac-type"/>
</dbReference>
<evidence type="ECO:0000313" key="8">
    <source>
        <dbReference type="EMBL" id="PNT99541.1"/>
    </source>
</evidence>
<dbReference type="GO" id="GO:0008234">
    <property type="term" value="F:cysteine-type peptidase activity"/>
    <property type="evidence" value="ECO:0007669"/>
    <property type="project" value="UniProtKB-KW"/>
</dbReference>
<dbReference type="KEGG" id="cthd:CDO33_09365"/>
<feature type="signal peptide" evidence="5">
    <location>
        <begin position="1"/>
        <end position="29"/>
    </location>
</feature>
<dbReference type="InterPro" id="IPR038765">
    <property type="entry name" value="Papain-like_cys_pep_sf"/>
</dbReference>
<gene>
    <name evidence="8" type="ORF">CDQ84_08125</name>
</gene>
<feature type="domain" description="SH3b" evidence="6">
    <location>
        <begin position="34"/>
        <end position="96"/>
    </location>
</feature>
<evidence type="ECO:0000256" key="5">
    <source>
        <dbReference type="SAM" id="SignalP"/>
    </source>
</evidence>
<comment type="caution">
    <text evidence="8">The sequence shown here is derived from an EMBL/GenBank/DDBJ whole genome shotgun (WGS) entry which is preliminary data.</text>
</comment>
<evidence type="ECO:0000256" key="3">
    <source>
        <dbReference type="ARBA" id="ARBA00022801"/>
    </source>
</evidence>
<dbReference type="PANTHER" id="PTHR47053:SF1">
    <property type="entry name" value="MUREIN DD-ENDOPEPTIDASE MEPH-RELATED"/>
    <property type="match status" value="1"/>
</dbReference>
<dbReference type="PROSITE" id="PS51781">
    <property type="entry name" value="SH3B"/>
    <property type="match status" value="2"/>
</dbReference>
<dbReference type="Gene3D" id="2.30.30.40">
    <property type="entry name" value="SH3 Domains"/>
    <property type="match status" value="2"/>
</dbReference>
<dbReference type="Proteomes" id="UP000236151">
    <property type="component" value="Unassembled WGS sequence"/>
</dbReference>
<evidence type="ECO:0000256" key="4">
    <source>
        <dbReference type="ARBA" id="ARBA00022807"/>
    </source>
</evidence>
<feature type="domain" description="SH3b" evidence="6">
    <location>
        <begin position="99"/>
        <end position="162"/>
    </location>
</feature>
<accession>A0A2K2FL86</accession>
<dbReference type="InterPro" id="IPR051202">
    <property type="entry name" value="Peptidase_C40"/>
</dbReference>
<dbReference type="Pfam" id="PF08239">
    <property type="entry name" value="SH3_3"/>
    <property type="match status" value="2"/>
</dbReference>
<evidence type="ECO:0000313" key="9">
    <source>
        <dbReference type="Proteomes" id="UP000236151"/>
    </source>
</evidence>
<evidence type="ECO:0000256" key="2">
    <source>
        <dbReference type="ARBA" id="ARBA00022670"/>
    </source>
</evidence>
<evidence type="ECO:0000259" key="7">
    <source>
        <dbReference type="PROSITE" id="PS51935"/>
    </source>
</evidence>
<protein>
    <recommendedName>
        <fullName evidence="10">Glycoside hydrolase</fullName>
    </recommendedName>
</protein>
<evidence type="ECO:0008006" key="10">
    <source>
        <dbReference type="Google" id="ProtNLM"/>
    </source>
</evidence>
<dbReference type="InterPro" id="IPR000064">
    <property type="entry name" value="NLP_P60_dom"/>
</dbReference>
<evidence type="ECO:0000259" key="6">
    <source>
        <dbReference type="PROSITE" id="PS51781"/>
    </source>
</evidence>
<feature type="chain" id="PRO_5014390970" description="Glycoside hydrolase" evidence="5">
    <location>
        <begin position="30"/>
        <end position="303"/>
    </location>
</feature>
<feature type="domain" description="NlpC/P60" evidence="7">
    <location>
        <begin position="182"/>
        <end position="303"/>
    </location>
</feature>
<dbReference type="AlphaFoldDB" id="A0A2K2FL86"/>